<dbReference type="Gene3D" id="3.30.2180.10">
    <property type="entry name" value="ATP12-like"/>
    <property type="match status" value="1"/>
</dbReference>
<dbReference type="RefSeq" id="XP_028138003.1">
    <property type="nucleotide sequence ID" value="XM_028282202.1"/>
</dbReference>
<gene>
    <name evidence="8" type="primary">LOC114332401</name>
</gene>
<comment type="similarity">
    <text evidence="2">Belongs to the ATP12 family.</text>
</comment>
<evidence type="ECO:0000256" key="2">
    <source>
        <dbReference type="ARBA" id="ARBA00008231"/>
    </source>
</evidence>
<dbReference type="InterPro" id="IPR023335">
    <property type="entry name" value="ATP12_ortho_dom_sf"/>
</dbReference>
<dbReference type="FunCoup" id="A0A6P7FYU1">
    <property type="interactions" value="1738"/>
</dbReference>
<dbReference type="KEGG" id="dvv:114332401"/>
<accession>A0A6P7FYU1</accession>
<dbReference type="PANTHER" id="PTHR21013">
    <property type="entry name" value="ATP SYNTHASE MITOCHONDRIAL F1 COMPLEX ASSEMBLY FACTOR 2/ATP12 PROTEIN, MITOCHONDRIAL PRECURSOR"/>
    <property type="match status" value="1"/>
</dbReference>
<comment type="subcellular location">
    <subcellularLocation>
        <location evidence="1">Mitochondrion</location>
    </subcellularLocation>
</comment>
<evidence type="ECO:0000313" key="8">
    <source>
        <dbReference type="RefSeq" id="XP_028138003.1"/>
    </source>
</evidence>
<protein>
    <submittedName>
        <fullName evidence="8">ATP synthase mitochondrial F1 complex assembly factor 2</fullName>
    </submittedName>
</protein>
<organism evidence="8">
    <name type="scientific">Diabrotica virgifera virgifera</name>
    <name type="common">western corn rootworm</name>
    <dbReference type="NCBI Taxonomy" id="50390"/>
    <lineage>
        <taxon>Eukaryota</taxon>
        <taxon>Metazoa</taxon>
        <taxon>Ecdysozoa</taxon>
        <taxon>Arthropoda</taxon>
        <taxon>Hexapoda</taxon>
        <taxon>Insecta</taxon>
        <taxon>Pterygota</taxon>
        <taxon>Neoptera</taxon>
        <taxon>Endopterygota</taxon>
        <taxon>Coleoptera</taxon>
        <taxon>Polyphaga</taxon>
        <taxon>Cucujiformia</taxon>
        <taxon>Chrysomeloidea</taxon>
        <taxon>Chrysomelidae</taxon>
        <taxon>Galerucinae</taxon>
        <taxon>Diabroticina</taxon>
        <taxon>Diabroticites</taxon>
        <taxon>Diabrotica</taxon>
    </lineage>
</organism>
<evidence type="ECO:0000256" key="3">
    <source>
        <dbReference type="ARBA" id="ARBA00022946"/>
    </source>
</evidence>
<evidence type="ECO:0000256" key="5">
    <source>
        <dbReference type="ARBA" id="ARBA00023186"/>
    </source>
</evidence>
<proteinExistence type="inferred from homology"/>
<keyword evidence="7" id="KW-1185">Reference proteome</keyword>
<dbReference type="Proteomes" id="UP001652700">
    <property type="component" value="Unplaced"/>
</dbReference>
<reference evidence="6" key="2">
    <citation type="submission" date="2025-05" db="UniProtKB">
        <authorList>
            <consortium name="EnsemblMetazoa"/>
        </authorList>
    </citation>
    <scope>IDENTIFICATION</scope>
</reference>
<dbReference type="OrthoDB" id="5673at2759"/>
<dbReference type="PANTHER" id="PTHR21013:SF10">
    <property type="entry name" value="ATP SYNTHASE MITOCHONDRIAL F1 COMPLEX ASSEMBLY FACTOR 2"/>
    <property type="match status" value="1"/>
</dbReference>
<dbReference type="EnsemblMetazoa" id="XM_028282202.2">
    <property type="protein sequence ID" value="XP_028138003.1"/>
    <property type="gene ID" value="LOC114332401"/>
</dbReference>
<dbReference type="InParanoid" id="A0A6P7FYU1"/>
<dbReference type="GO" id="GO:0005739">
    <property type="term" value="C:mitochondrion"/>
    <property type="evidence" value="ECO:0007669"/>
    <property type="project" value="UniProtKB-SubCell"/>
</dbReference>
<keyword evidence="5" id="KW-0143">Chaperone</keyword>
<evidence type="ECO:0000256" key="1">
    <source>
        <dbReference type="ARBA" id="ARBA00004173"/>
    </source>
</evidence>
<evidence type="ECO:0000256" key="4">
    <source>
        <dbReference type="ARBA" id="ARBA00023128"/>
    </source>
</evidence>
<evidence type="ECO:0000313" key="6">
    <source>
        <dbReference type="EnsemblMetazoa" id="XP_028138003.1"/>
    </source>
</evidence>
<sequence length="283" mass="32639">MEVITKGFRILKLSTESLLSSKRSRINNYYRHYATPPKRFYKNTGILRSDGKFEITLDQRKLKTPKGNIFAVESEALALAVATEWNSQKDKIIRSKMHLTTLCNTTMDNPNNLTKYDIANYIVNYLDTDTVLFQANEDEELFSFQVQEWDPIIQWFNEKYGVNLKKSVQMDIPTASEKDKTQFLKHLTSHNFAAVNGFMYGVDTLKSVVLTMASTERFISPEKAVLLSRLEEEYQSGRWGRVEWAHDLSQQDLQARLSAVVLYVYFNSQNNSIQSKQSSIQAS</sequence>
<dbReference type="GO" id="GO:0033615">
    <property type="term" value="P:mitochondrial proton-transporting ATP synthase complex assembly"/>
    <property type="evidence" value="ECO:0007669"/>
    <property type="project" value="TreeGrafter"/>
</dbReference>
<keyword evidence="4" id="KW-0496">Mitochondrion</keyword>
<dbReference type="InterPro" id="IPR042272">
    <property type="entry name" value="ATP12_ATP_synth-F1-assembly_N"/>
</dbReference>
<dbReference type="Gene3D" id="1.10.3580.10">
    <property type="entry name" value="ATP12 ATPase"/>
    <property type="match status" value="1"/>
</dbReference>
<dbReference type="GeneID" id="114332401"/>
<dbReference type="Pfam" id="PF07542">
    <property type="entry name" value="ATP12"/>
    <property type="match status" value="1"/>
</dbReference>
<dbReference type="InterPro" id="IPR011419">
    <property type="entry name" value="ATP12_ATP_synth-F1-assembly"/>
</dbReference>
<reference evidence="8" key="1">
    <citation type="submission" date="2025-04" db="UniProtKB">
        <authorList>
            <consortium name="RefSeq"/>
        </authorList>
    </citation>
    <scope>IDENTIFICATION</scope>
    <source>
        <tissue evidence="8">Whole insect</tissue>
    </source>
</reference>
<evidence type="ECO:0000313" key="7">
    <source>
        <dbReference type="Proteomes" id="UP001652700"/>
    </source>
</evidence>
<keyword evidence="3" id="KW-0809">Transit peptide</keyword>
<dbReference type="AlphaFoldDB" id="A0A6P7FYU1"/>
<name>A0A6P7FYU1_DIAVI</name>
<dbReference type="SUPFAM" id="SSF160909">
    <property type="entry name" value="ATP12-like"/>
    <property type="match status" value="1"/>
</dbReference>